<sequence length="222" mass="24081">MASPVPPASRRGGAAKSSSGPGRPKDLGKRAAILEAAKRLFARDGFGGASMDQIAAEAGVSKLTVYSHFGDKEALFTEAVRAKCEEMLPDDLFELELKGSLRQQLRVIAQAFFALISSDEAISTHRMMLVPGNIDDNLKRVFWQAGPQRTHAAFASFLQARVEAGELQIADVNRAAEQFFALVKGELHGQMMCGLCDRPGRGDVDSHLDATVDFFLRGYGPR</sequence>
<dbReference type="Gene3D" id="1.10.357.10">
    <property type="entry name" value="Tetracycline Repressor, domain 2"/>
    <property type="match status" value="1"/>
</dbReference>
<name>A0A1T5K3M8_9GAMM</name>
<dbReference type="PANTHER" id="PTHR30055:SF146">
    <property type="entry name" value="HTH-TYPE TRANSCRIPTIONAL DUAL REGULATOR CECR"/>
    <property type="match status" value="1"/>
</dbReference>
<accession>A0A1T5K3M8</accession>
<gene>
    <name evidence="7" type="ORF">SAMN06296058_1342</name>
</gene>
<dbReference type="PRINTS" id="PR00455">
    <property type="entry name" value="HTHTETR"/>
</dbReference>
<keyword evidence="1" id="KW-0805">Transcription regulation</keyword>
<feature type="domain" description="HTH tetR-type" evidence="6">
    <location>
        <begin position="27"/>
        <end position="87"/>
    </location>
</feature>
<organism evidence="7 8">
    <name type="scientific">Pseudoxanthomonas indica</name>
    <dbReference type="NCBI Taxonomy" id="428993"/>
    <lineage>
        <taxon>Bacteria</taxon>
        <taxon>Pseudomonadati</taxon>
        <taxon>Pseudomonadota</taxon>
        <taxon>Gammaproteobacteria</taxon>
        <taxon>Lysobacterales</taxon>
        <taxon>Lysobacteraceae</taxon>
        <taxon>Pseudoxanthomonas</taxon>
    </lineage>
</organism>
<dbReference type="GO" id="GO:0003700">
    <property type="term" value="F:DNA-binding transcription factor activity"/>
    <property type="evidence" value="ECO:0007669"/>
    <property type="project" value="TreeGrafter"/>
</dbReference>
<evidence type="ECO:0000313" key="7">
    <source>
        <dbReference type="EMBL" id="SKC58372.1"/>
    </source>
</evidence>
<dbReference type="OrthoDB" id="8535430at2"/>
<dbReference type="InterPro" id="IPR036271">
    <property type="entry name" value="Tet_transcr_reg_TetR-rel_C_sf"/>
</dbReference>
<evidence type="ECO:0000256" key="5">
    <source>
        <dbReference type="SAM" id="MobiDB-lite"/>
    </source>
</evidence>
<dbReference type="SUPFAM" id="SSF48498">
    <property type="entry name" value="Tetracyclin repressor-like, C-terminal domain"/>
    <property type="match status" value="1"/>
</dbReference>
<dbReference type="InterPro" id="IPR050109">
    <property type="entry name" value="HTH-type_TetR-like_transc_reg"/>
</dbReference>
<dbReference type="PANTHER" id="PTHR30055">
    <property type="entry name" value="HTH-TYPE TRANSCRIPTIONAL REGULATOR RUTR"/>
    <property type="match status" value="1"/>
</dbReference>
<feature type="region of interest" description="Disordered" evidence="5">
    <location>
        <begin position="1"/>
        <end position="27"/>
    </location>
</feature>
<dbReference type="Proteomes" id="UP000190341">
    <property type="component" value="Unassembled WGS sequence"/>
</dbReference>
<dbReference type="AlphaFoldDB" id="A0A1T5K3M8"/>
<dbReference type="FunFam" id="1.10.10.60:FF:000141">
    <property type="entry name" value="TetR family transcriptional regulator"/>
    <property type="match status" value="1"/>
</dbReference>
<dbReference type="PROSITE" id="PS50977">
    <property type="entry name" value="HTH_TETR_2"/>
    <property type="match status" value="1"/>
</dbReference>
<dbReference type="STRING" id="428993.SAMN06296058_1342"/>
<dbReference type="EMBL" id="FUZV01000001">
    <property type="protein sequence ID" value="SKC58372.1"/>
    <property type="molecule type" value="Genomic_DNA"/>
</dbReference>
<evidence type="ECO:0000256" key="1">
    <source>
        <dbReference type="ARBA" id="ARBA00023015"/>
    </source>
</evidence>
<dbReference type="InterPro" id="IPR039536">
    <property type="entry name" value="TetR_C_Proteobacteria"/>
</dbReference>
<dbReference type="Pfam" id="PF00440">
    <property type="entry name" value="TetR_N"/>
    <property type="match status" value="1"/>
</dbReference>
<dbReference type="SUPFAM" id="SSF46689">
    <property type="entry name" value="Homeodomain-like"/>
    <property type="match status" value="1"/>
</dbReference>
<feature type="compositionally biased region" description="Low complexity" evidence="5">
    <location>
        <begin position="8"/>
        <end position="22"/>
    </location>
</feature>
<dbReference type="InterPro" id="IPR009057">
    <property type="entry name" value="Homeodomain-like_sf"/>
</dbReference>
<dbReference type="InterPro" id="IPR001647">
    <property type="entry name" value="HTH_TetR"/>
</dbReference>
<dbReference type="GO" id="GO:0000976">
    <property type="term" value="F:transcription cis-regulatory region binding"/>
    <property type="evidence" value="ECO:0007669"/>
    <property type="project" value="TreeGrafter"/>
</dbReference>
<evidence type="ECO:0000256" key="4">
    <source>
        <dbReference type="PROSITE-ProRule" id="PRU00335"/>
    </source>
</evidence>
<evidence type="ECO:0000256" key="3">
    <source>
        <dbReference type="ARBA" id="ARBA00023163"/>
    </source>
</evidence>
<keyword evidence="8" id="KW-1185">Reference proteome</keyword>
<keyword evidence="2 4" id="KW-0238">DNA-binding</keyword>
<evidence type="ECO:0000256" key="2">
    <source>
        <dbReference type="ARBA" id="ARBA00023125"/>
    </source>
</evidence>
<evidence type="ECO:0000259" key="6">
    <source>
        <dbReference type="PROSITE" id="PS50977"/>
    </source>
</evidence>
<proteinExistence type="predicted"/>
<keyword evidence="3" id="KW-0804">Transcription</keyword>
<dbReference type="Gene3D" id="1.10.10.60">
    <property type="entry name" value="Homeodomain-like"/>
    <property type="match status" value="1"/>
</dbReference>
<protein>
    <submittedName>
        <fullName evidence="7">Transcriptional regulator, TetR family</fullName>
    </submittedName>
</protein>
<dbReference type="RefSeq" id="WP_079723653.1">
    <property type="nucleotide sequence ID" value="NZ_BMCL01000002.1"/>
</dbReference>
<feature type="DNA-binding region" description="H-T-H motif" evidence="4">
    <location>
        <begin position="50"/>
        <end position="69"/>
    </location>
</feature>
<evidence type="ECO:0000313" key="8">
    <source>
        <dbReference type="Proteomes" id="UP000190341"/>
    </source>
</evidence>
<reference evidence="7 8" key="1">
    <citation type="submission" date="2017-02" db="EMBL/GenBank/DDBJ databases">
        <authorList>
            <person name="Peterson S.W."/>
        </authorList>
    </citation>
    <scope>NUCLEOTIDE SEQUENCE [LARGE SCALE GENOMIC DNA]</scope>
    <source>
        <strain evidence="7 8">P15</strain>
    </source>
</reference>
<dbReference type="Pfam" id="PF14246">
    <property type="entry name" value="TetR_C_7"/>
    <property type="match status" value="1"/>
</dbReference>